<dbReference type="EMBL" id="CP043043">
    <property type="protein sequence ID" value="QEH97594.1"/>
    <property type="molecule type" value="Genomic_DNA"/>
</dbReference>
<dbReference type="Proteomes" id="UP000323560">
    <property type="component" value="Chromosome"/>
</dbReference>
<accession>A0AAJ0QS21</accession>
<sequence>MLHNKPQTAEQYFMNRTIIVSGLARRVPIIWLDDDGVPTGEHYFQTQIFIGDSEDLKILP</sequence>
<dbReference type="AlphaFoldDB" id="A0AAJ0QS21"/>
<evidence type="ECO:0000313" key="1">
    <source>
        <dbReference type="EMBL" id="QEH97594.1"/>
    </source>
</evidence>
<reference evidence="1 2" key="1">
    <citation type="submission" date="2019-08" db="EMBL/GenBank/DDBJ databases">
        <title>Gluconobacter frateurii HD924 genome.</title>
        <authorList>
            <person name="Liu Y."/>
            <person name="Zhang P."/>
        </authorList>
    </citation>
    <scope>NUCLEOTIDE SEQUENCE [LARGE SCALE GENOMIC DNA]</scope>
    <source>
        <strain evidence="1 2">HD924</strain>
    </source>
</reference>
<gene>
    <name evidence="1" type="ORF">FXF46_05820</name>
</gene>
<organism evidence="1 2">
    <name type="scientific">Gluconobacter thailandicus</name>
    <dbReference type="NCBI Taxonomy" id="257438"/>
    <lineage>
        <taxon>Bacteria</taxon>
        <taxon>Pseudomonadati</taxon>
        <taxon>Pseudomonadota</taxon>
        <taxon>Alphaproteobacteria</taxon>
        <taxon>Acetobacterales</taxon>
        <taxon>Acetobacteraceae</taxon>
        <taxon>Gluconobacter</taxon>
    </lineage>
</organism>
<dbReference type="KEGG" id="gti:FXF46_05820"/>
<protein>
    <submittedName>
        <fullName evidence="1">Uncharacterized protein</fullName>
    </submittedName>
</protein>
<proteinExistence type="predicted"/>
<evidence type="ECO:0000313" key="2">
    <source>
        <dbReference type="Proteomes" id="UP000323560"/>
    </source>
</evidence>
<name>A0AAJ0QS21_GLUTH</name>